<evidence type="ECO:0000313" key="2">
    <source>
        <dbReference type="Proteomes" id="UP000051952"/>
    </source>
</evidence>
<dbReference type="AlphaFoldDB" id="A0A0S4JBL5"/>
<dbReference type="EMBL" id="CYKH01001331">
    <property type="protein sequence ID" value="CUG86555.1"/>
    <property type="molecule type" value="Genomic_DNA"/>
</dbReference>
<organism evidence="1 2">
    <name type="scientific">Bodo saltans</name>
    <name type="common">Flagellated protozoan</name>
    <dbReference type="NCBI Taxonomy" id="75058"/>
    <lineage>
        <taxon>Eukaryota</taxon>
        <taxon>Discoba</taxon>
        <taxon>Euglenozoa</taxon>
        <taxon>Kinetoplastea</taxon>
        <taxon>Metakinetoplastina</taxon>
        <taxon>Eubodonida</taxon>
        <taxon>Bodonidae</taxon>
        <taxon>Bodo</taxon>
    </lineage>
</organism>
<dbReference type="VEuPathDB" id="TriTrypDB:BSAL_93725"/>
<sequence length="61" mass="6706">MQLWEDRATYNVASSVGVCSGNTRSIEVHTDHQPLMFAWVAGRGRVAAYNDSKVSFFLGGD</sequence>
<keyword evidence="2" id="KW-1185">Reference proteome</keyword>
<dbReference type="Proteomes" id="UP000051952">
    <property type="component" value="Unassembled WGS sequence"/>
</dbReference>
<gene>
    <name evidence="1" type="ORF">BSAL_93725</name>
</gene>
<accession>A0A0S4JBL5</accession>
<proteinExistence type="predicted"/>
<reference evidence="2" key="1">
    <citation type="submission" date="2015-09" db="EMBL/GenBank/DDBJ databases">
        <authorList>
            <consortium name="Pathogen Informatics"/>
        </authorList>
    </citation>
    <scope>NUCLEOTIDE SEQUENCE [LARGE SCALE GENOMIC DNA]</scope>
    <source>
        <strain evidence="2">Lake Konstanz</strain>
    </source>
</reference>
<name>A0A0S4JBL5_BODSA</name>
<protein>
    <submittedName>
        <fullName evidence="1">Uncharacterized protein</fullName>
    </submittedName>
</protein>
<evidence type="ECO:0000313" key="1">
    <source>
        <dbReference type="EMBL" id="CUG86555.1"/>
    </source>
</evidence>